<dbReference type="PANTHER" id="PTHR10003">
    <property type="entry name" value="SUPEROXIDE DISMUTASE CU-ZN -RELATED"/>
    <property type="match status" value="1"/>
</dbReference>
<feature type="signal peptide" evidence="3">
    <location>
        <begin position="1"/>
        <end position="18"/>
    </location>
</feature>
<evidence type="ECO:0000256" key="2">
    <source>
        <dbReference type="SAM" id="MobiDB-lite"/>
    </source>
</evidence>
<dbReference type="KEGG" id="amon:H9L24_15290"/>
<evidence type="ECO:0000256" key="1">
    <source>
        <dbReference type="ARBA" id="ARBA00010457"/>
    </source>
</evidence>
<keyword evidence="3" id="KW-0732">Signal</keyword>
<dbReference type="NCBIfam" id="NF007628">
    <property type="entry name" value="PRK10290.1"/>
    <property type="match status" value="1"/>
</dbReference>
<feature type="chain" id="PRO_5028923711" evidence="3">
    <location>
        <begin position="19"/>
        <end position="170"/>
    </location>
</feature>
<evidence type="ECO:0000256" key="3">
    <source>
        <dbReference type="SAM" id="SignalP"/>
    </source>
</evidence>
<evidence type="ECO:0000313" key="5">
    <source>
        <dbReference type="EMBL" id="QNP58388.1"/>
    </source>
</evidence>
<dbReference type="InterPro" id="IPR024134">
    <property type="entry name" value="SOD_Cu/Zn_/chaperone"/>
</dbReference>
<dbReference type="EMBL" id="CP060790">
    <property type="protein sequence ID" value="QNP58388.1"/>
    <property type="molecule type" value="Genomic_DNA"/>
</dbReference>
<evidence type="ECO:0000259" key="4">
    <source>
        <dbReference type="Pfam" id="PF00080"/>
    </source>
</evidence>
<dbReference type="Proteomes" id="UP000516057">
    <property type="component" value="Chromosome"/>
</dbReference>
<dbReference type="AlphaFoldDB" id="A0A7H0HCX2"/>
<dbReference type="InterPro" id="IPR018152">
    <property type="entry name" value="SOD_Cu/Zn_BS"/>
</dbReference>
<dbReference type="RefSeq" id="WP_187735376.1">
    <property type="nucleotide sequence ID" value="NZ_CP060790.1"/>
</dbReference>
<feature type="region of interest" description="Disordered" evidence="2">
    <location>
        <begin position="75"/>
        <end position="95"/>
    </location>
</feature>
<evidence type="ECO:0000313" key="6">
    <source>
        <dbReference type="Proteomes" id="UP000516057"/>
    </source>
</evidence>
<dbReference type="CDD" id="cd00305">
    <property type="entry name" value="Cu-Zn_Superoxide_Dismutase"/>
    <property type="match status" value="1"/>
</dbReference>
<gene>
    <name evidence="5" type="ORF">H9L24_15290</name>
</gene>
<dbReference type="SUPFAM" id="SSF49329">
    <property type="entry name" value="Cu,Zn superoxide dismutase-like"/>
    <property type="match status" value="1"/>
</dbReference>
<protein>
    <submittedName>
        <fullName evidence="5">Superoxide dismutase family protein</fullName>
    </submittedName>
</protein>
<dbReference type="GO" id="GO:0005507">
    <property type="term" value="F:copper ion binding"/>
    <property type="evidence" value="ECO:0007669"/>
    <property type="project" value="InterPro"/>
</dbReference>
<dbReference type="PROSITE" id="PS00087">
    <property type="entry name" value="SOD_CU_ZN_1"/>
    <property type="match status" value="1"/>
</dbReference>
<proteinExistence type="inferred from homology"/>
<accession>A0A7H0HCX2</accession>
<dbReference type="Gene3D" id="2.60.40.200">
    <property type="entry name" value="Superoxide dismutase, copper/zinc binding domain"/>
    <property type="match status" value="1"/>
</dbReference>
<dbReference type="Pfam" id="PF00080">
    <property type="entry name" value="Sod_Cu"/>
    <property type="match status" value="1"/>
</dbReference>
<name>A0A7H0HCX2_9BURK</name>
<feature type="domain" description="Superoxide dismutase copper/zinc binding" evidence="4">
    <location>
        <begin position="37"/>
        <end position="166"/>
    </location>
</feature>
<sequence>MHRLLPSLLLCAAAGAQAQTTVALDLVDATGATRAVGTVALAESPHGLVLTPALQGLPPGMHGFHVHDRGSCAPSAQGVPAGAAGGHYDPQGTGKHGTPWGDGHLGDLPALYVDGEGRAAMPVLAPRLKLADVAGRALMVHAGGDNHADHPAPLGGGAARIACGVIGSAR</sequence>
<organism evidence="5 6">
    <name type="scientific">Paenacidovorax monticola</name>
    <dbReference type="NCBI Taxonomy" id="1926868"/>
    <lineage>
        <taxon>Bacteria</taxon>
        <taxon>Pseudomonadati</taxon>
        <taxon>Pseudomonadota</taxon>
        <taxon>Betaproteobacteria</taxon>
        <taxon>Burkholderiales</taxon>
        <taxon>Comamonadaceae</taxon>
        <taxon>Paenacidovorax</taxon>
    </lineage>
</organism>
<dbReference type="GO" id="GO:0006801">
    <property type="term" value="P:superoxide metabolic process"/>
    <property type="evidence" value="ECO:0007669"/>
    <property type="project" value="InterPro"/>
</dbReference>
<reference evidence="5 6" key="1">
    <citation type="submission" date="2020-08" db="EMBL/GenBank/DDBJ databases">
        <title>Genome sequence of Acidovorax monticola KACC 19171T.</title>
        <authorList>
            <person name="Hyun D.-W."/>
            <person name="Bae J.-W."/>
        </authorList>
    </citation>
    <scope>NUCLEOTIDE SEQUENCE [LARGE SCALE GENOMIC DNA]</scope>
    <source>
        <strain evidence="5 6">KACC 19171</strain>
    </source>
</reference>
<keyword evidence="6" id="KW-1185">Reference proteome</keyword>
<dbReference type="InterPro" id="IPR036423">
    <property type="entry name" value="SOD-like_Cu/Zn_dom_sf"/>
</dbReference>
<comment type="similarity">
    <text evidence="1">Belongs to the Cu-Zn superoxide dismutase family.</text>
</comment>
<dbReference type="InterPro" id="IPR001424">
    <property type="entry name" value="SOD_Cu_Zn_dom"/>
</dbReference>